<name>A0AA88USI1_9ASTE</name>
<feature type="region of interest" description="Disordered" evidence="1">
    <location>
        <begin position="234"/>
        <end position="274"/>
    </location>
</feature>
<feature type="compositionally biased region" description="Polar residues" evidence="1">
    <location>
        <begin position="234"/>
        <end position="248"/>
    </location>
</feature>
<gene>
    <name evidence="2" type="ORF">RJ639_025039</name>
</gene>
<dbReference type="EMBL" id="JAVXUP010004919">
    <property type="protein sequence ID" value="KAK2996570.1"/>
    <property type="molecule type" value="Genomic_DNA"/>
</dbReference>
<feature type="region of interest" description="Disordered" evidence="1">
    <location>
        <begin position="372"/>
        <end position="397"/>
    </location>
</feature>
<evidence type="ECO:0000313" key="2">
    <source>
        <dbReference type="EMBL" id="KAK2996570.1"/>
    </source>
</evidence>
<feature type="compositionally biased region" description="Polar residues" evidence="1">
    <location>
        <begin position="117"/>
        <end position="130"/>
    </location>
</feature>
<evidence type="ECO:0000256" key="1">
    <source>
        <dbReference type="SAM" id="MobiDB-lite"/>
    </source>
</evidence>
<dbReference type="Proteomes" id="UP001188597">
    <property type="component" value="Unassembled WGS sequence"/>
</dbReference>
<comment type="caution">
    <text evidence="2">The sequence shown here is derived from an EMBL/GenBank/DDBJ whole genome shotgun (WGS) entry which is preliminary data.</text>
</comment>
<sequence>MRQAKFLKACGTLPETPYEIRKASAKLKDLTTDNADSESVKFHSWLPSTSSEKPNIDKQPDQPPTPIKLREEWVMGSASSTQTPISSITSGRSDTKVYNSSIEASRVENGRTDIEAHSSQTCKSTPSSVSPRHLVASVQYRNKSVRFDCESNASSFSSESCSSEINSNKYEQAGNRSVTKPSPYPTPLKLSGEMQTPGTVFPGYLETAGNGRNPRIRSQYVYSVLNPVENLSQWKVPNDDYSSSNQKSGRLRESLEQDNSYTPKPEVVKGESSLEKEMKVEASLSAWLKPPSDQQENTKYYGPISRENACFGRTPGDRPILGVVATDWNETESSRISPKWWDGNGIPNSTNKYKEDQKVSWHATPFEERLEKALSEETSTSQRKYSSGSAPIDFNETEEFDTALSQLQPSSNFKSLVSF</sequence>
<feature type="region of interest" description="Disordered" evidence="1">
    <location>
        <begin position="335"/>
        <end position="356"/>
    </location>
</feature>
<accession>A0AA88USI1</accession>
<dbReference type="PANTHER" id="PTHR33318">
    <property type="entry name" value="ASPARTYL/GLUTAMYL-TRNA(ASN/GLN) AMIDOTRANSFERASE SUBUNIT"/>
    <property type="match status" value="1"/>
</dbReference>
<feature type="region of interest" description="Disordered" evidence="1">
    <location>
        <begin position="29"/>
        <end position="104"/>
    </location>
</feature>
<reference evidence="2" key="1">
    <citation type="submission" date="2022-12" db="EMBL/GenBank/DDBJ databases">
        <title>Draft genome assemblies for two species of Escallonia (Escalloniales).</title>
        <authorList>
            <person name="Chanderbali A."/>
            <person name="Dervinis C."/>
            <person name="Anghel I."/>
            <person name="Soltis D."/>
            <person name="Soltis P."/>
            <person name="Zapata F."/>
        </authorList>
    </citation>
    <scope>NUCLEOTIDE SEQUENCE</scope>
    <source>
        <strain evidence="2">UCBG64.0493</strain>
        <tissue evidence="2">Leaf</tissue>
    </source>
</reference>
<dbReference type="PANTHER" id="PTHR33318:SF7">
    <property type="entry name" value="PROTEIN JASON"/>
    <property type="match status" value="1"/>
</dbReference>
<organism evidence="2 3">
    <name type="scientific">Escallonia herrerae</name>
    <dbReference type="NCBI Taxonomy" id="1293975"/>
    <lineage>
        <taxon>Eukaryota</taxon>
        <taxon>Viridiplantae</taxon>
        <taxon>Streptophyta</taxon>
        <taxon>Embryophyta</taxon>
        <taxon>Tracheophyta</taxon>
        <taxon>Spermatophyta</taxon>
        <taxon>Magnoliopsida</taxon>
        <taxon>eudicotyledons</taxon>
        <taxon>Gunneridae</taxon>
        <taxon>Pentapetalae</taxon>
        <taxon>asterids</taxon>
        <taxon>campanulids</taxon>
        <taxon>Escalloniales</taxon>
        <taxon>Escalloniaceae</taxon>
        <taxon>Escallonia</taxon>
    </lineage>
</organism>
<feature type="compositionally biased region" description="Polar residues" evidence="1">
    <location>
        <begin position="376"/>
        <end position="389"/>
    </location>
</feature>
<evidence type="ECO:0000313" key="3">
    <source>
        <dbReference type="Proteomes" id="UP001188597"/>
    </source>
</evidence>
<proteinExistence type="predicted"/>
<dbReference type="GO" id="GO:0007142">
    <property type="term" value="P:male meiosis II"/>
    <property type="evidence" value="ECO:0007669"/>
    <property type="project" value="InterPro"/>
</dbReference>
<keyword evidence="3" id="KW-1185">Reference proteome</keyword>
<protein>
    <recommendedName>
        <fullName evidence="4">Protein JASON-like</fullName>
    </recommendedName>
</protein>
<dbReference type="AlphaFoldDB" id="A0AA88USI1"/>
<feature type="region of interest" description="Disordered" evidence="1">
    <location>
        <begin position="111"/>
        <end position="130"/>
    </location>
</feature>
<dbReference type="InterPro" id="IPR039300">
    <property type="entry name" value="JASON"/>
</dbReference>
<evidence type="ECO:0008006" key="4">
    <source>
        <dbReference type="Google" id="ProtNLM"/>
    </source>
</evidence>
<feature type="compositionally biased region" description="Low complexity" evidence="1">
    <location>
        <begin position="77"/>
        <end position="90"/>
    </location>
</feature>